<name>A0A182N7V8_9DIPT</name>
<reference evidence="1" key="2">
    <citation type="submission" date="2020-05" db="UniProtKB">
        <authorList>
            <consortium name="EnsemblMetazoa"/>
        </authorList>
    </citation>
    <scope>IDENTIFICATION</scope>
    <source>
        <strain evidence="1">WRAIR2</strain>
    </source>
</reference>
<dbReference type="Proteomes" id="UP000075884">
    <property type="component" value="Unassembled WGS sequence"/>
</dbReference>
<dbReference type="EnsemblMetazoa" id="ADIR003732-RA">
    <property type="protein sequence ID" value="ADIR003732-PA"/>
    <property type="gene ID" value="ADIR003732"/>
</dbReference>
<dbReference type="AlphaFoldDB" id="A0A182N7V8"/>
<sequence length="150" mass="17000">MPPTWQYARFTVTRPFSPQRGRKNDSGVPSAAPLTKLLDGLRWLSSEMYFGSWAGKSGPDFPFHLLAQRVRSLVGEFQQFGTARTLTMAERTEGWRQVVRFLVLLRTIGLTEGPFPDDVDPGCDEHLRGDDKQSIEDVCRERANLKLTSE</sequence>
<evidence type="ECO:0000313" key="2">
    <source>
        <dbReference type="Proteomes" id="UP000075884"/>
    </source>
</evidence>
<evidence type="ECO:0000313" key="1">
    <source>
        <dbReference type="EnsemblMetazoa" id="ADIR003732-PA"/>
    </source>
</evidence>
<reference evidence="2" key="1">
    <citation type="submission" date="2013-03" db="EMBL/GenBank/DDBJ databases">
        <title>The Genome Sequence of Anopheles dirus WRAIR2.</title>
        <authorList>
            <consortium name="The Broad Institute Genomics Platform"/>
            <person name="Neafsey D.E."/>
            <person name="Walton C."/>
            <person name="Walker B."/>
            <person name="Young S.K."/>
            <person name="Zeng Q."/>
            <person name="Gargeya S."/>
            <person name="Fitzgerald M."/>
            <person name="Haas B."/>
            <person name="Abouelleil A."/>
            <person name="Allen A.W."/>
            <person name="Alvarado L."/>
            <person name="Arachchi H.M."/>
            <person name="Berlin A.M."/>
            <person name="Chapman S.B."/>
            <person name="Gainer-Dewar J."/>
            <person name="Goldberg J."/>
            <person name="Griggs A."/>
            <person name="Gujja S."/>
            <person name="Hansen M."/>
            <person name="Howarth C."/>
            <person name="Imamovic A."/>
            <person name="Ireland A."/>
            <person name="Larimer J."/>
            <person name="McCowan C."/>
            <person name="Murphy C."/>
            <person name="Pearson M."/>
            <person name="Poon T.W."/>
            <person name="Priest M."/>
            <person name="Roberts A."/>
            <person name="Saif S."/>
            <person name="Shea T."/>
            <person name="Sisk P."/>
            <person name="Sykes S."/>
            <person name="Wortman J."/>
            <person name="Nusbaum C."/>
            <person name="Birren B."/>
        </authorList>
    </citation>
    <scope>NUCLEOTIDE SEQUENCE [LARGE SCALE GENOMIC DNA]</scope>
    <source>
        <strain evidence="2">WRAIR2</strain>
    </source>
</reference>
<accession>A0A182N7V8</accession>
<keyword evidence="2" id="KW-1185">Reference proteome</keyword>
<organism evidence="1 2">
    <name type="scientific">Anopheles dirus</name>
    <dbReference type="NCBI Taxonomy" id="7168"/>
    <lineage>
        <taxon>Eukaryota</taxon>
        <taxon>Metazoa</taxon>
        <taxon>Ecdysozoa</taxon>
        <taxon>Arthropoda</taxon>
        <taxon>Hexapoda</taxon>
        <taxon>Insecta</taxon>
        <taxon>Pterygota</taxon>
        <taxon>Neoptera</taxon>
        <taxon>Endopterygota</taxon>
        <taxon>Diptera</taxon>
        <taxon>Nematocera</taxon>
        <taxon>Culicoidea</taxon>
        <taxon>Culicidae</taxon>
        <taxon>Anophelinae</taxon>
        <taxon>Anopheles</taxon>
    </lineage>
</organism>
<dbReference type="VEuPathDB" id="VectorBase:ADIR003732"/>
<protein>
    <submittedName>
        <fullName evidence="1">Uncharacterized protein</fullName>
    </submittedName>
</protein>
<proteinExistence type="predicted"/>